<dbReference type="Proteomes" id="UP000076442">
    <property type="component" value="Unassembled WGS sequence"/>
</dbReference>
<evidence type="ECO:0000256" key="1">
    <source>
        <dbReference type="SAM" id="Phobius"/>
    </source>
</evidence>
<reference evidence="3" key="2">
    <citation type="submission" date="2021-03" db="EMBL/GenBank/DDBJ databases">
        <title>Isolation of Bacillus subtilis from fermented food sample.</title>
        <authorList>
            <person name="Lakshmanan V."/>
            <person name="Athira K."/>
            <person name="Rajagopal K."/>
        </authorList>
    </citation>
    <scope>NUCLEOTIDE SEQUENCE</scope>
    <source>
        <strain evidence="3">S1</strain>
    </source>
</reference>
<dbReference type="OrthoDB" id="2943632at2"/>
<dbReference type="Pfam" id="PF14143">
    <property type="entry name" value="YrhC"/>
    <property type="match status" value="1"/>
</dbReference>
<name>A0A063XIV6_BACIU</name>
<sequence>MNKNRMKSLKEDYKHFAFTLLAVSTFLYIGAVLPDQGLTLGQKSTMFLADCVFLAGAFFCADRSLIYKKRLEEADE</sequence>
<evidence type="ECO:0000313" key="2">
    <source>
        <dbReference type="EMBL" id="KZD88582.1"/>
    </source>
</evidence>
<gene>
    <name evidence="4" type="primary">yrhC</name>
    <name evidence="2" type="ORF">B4122_4007</name>
    <name evidence="3" type="ORF">J5227_01925</name>
    <name evidence="4" type="ORF">QL281_04195</name>
</gene>
<dbReference type="Proteomes" id="UP000665181">
    <property type="component" value="Unassembled WGS sequence"/>
</dbReference>
<dbReference type="AlphaFoldDB" id="A0A063XIV6"/>
<proteinExistence type="predicted"/>
<dbReference type="GeneID" id="76979106"/>
<keyword evidence="1" id="KW-0812">Transmembrane</keyword>
<dbReference type="EMBL" id="JAGFPW010000001">
    <property type="protein sequence ID" value="MBO3793092.1"/>
    <property type="molecule type" value="Genomic_DNA"/>
</dbReference>
<dbReference type="EMBL" id="CP125292">
    <property type="protein sequence ID" value="WHM22289.1"/>
    <property type="molecule type" value="Genomic_DNA"/>
</dbReference>
<organism evidence="3 6">
    <name type="scientific">Bacillus subtilis</name>
    <dbReference type="NCBI Taxonomy" id="1423"/>
    <lineage>
        <taxon>Bacteria</taxon>
        <taxon>Bacillati</taxon>
        <taxon>Bacillota</taxon>
        <taxon>Bacilli</taxon>
        <taxon>Bacillales</taxon>
        <taxon>Bacillaceae</taxon>
        <taxon>Bacillus</taxon>
    </lineage>
</organism>
<keyword evidence="1" id="KW-1133">Transmembrane helix</keyword>
<protein>
    <submittedName>
        <fullName evidence="3">YrhC family protein</fullName>
    </submittedName>
</protein>
<dbReference type="RefSeq" id="WP_003237358.1">
    <property type="nucleotide sequence ID" value="NZ_AP024621.1"/>
</dbReference>
<dbReference type="OMA" id="LAGAYFC"/>
<dbReference type="Proteomes" id="UP001229422">
    <property type="component" value="Chromosome"/>
</dbReference>
<evidence type="ECO:0000313" key="6">
    <source>
        <dbReference type="Proteomes" id="UP000665181"/>
    </source>
</evidence>
<reference evidence="2 5" key="1">
    <citation type="submission" date="2015-09" db="EMBL/GenBank/DDBJ databases">
        <title>Spore heat resistance.</title>
        <authorList>
            <person name="Boekhorst J."/>
            <person name="Berendsen E.M."/>
            <person name="Wells-Bennik M.H."/>
            <person name="Kuipers O.P."/>
        </authorList>
    </citation>
    <scope>NUCLEOTIDE SEQUENCE [LARGE SCALE GENOMIC DNA]</scope>
    <source>
        <strain evidence="2 5">B4122</strain>
    </source>
</reference>
<evidence type="ECO:0000313" key="5">
    <source>
        <dbReference type="Proteomes" id="UP000076442"/>
    </source>
</evidence>
<evidence type="ECO:0000313" key="3">
    <source>
        <dbReference type="EMBL" id="MBO3793092.1"/>
    </source>
</evidence>
<feature type="transmembrane region" description="Helical" evidence="1">
    <location>
        <begin position="44"/>
        <end position="61"/>
    </location>
</feature>
<keyword evidence="1" id="KW-0472">Membrane</keyword>
<evidence type="ECO:0000313" key="4">
    <source>
        <dbReference type="EMBL" id="WHM22289.1"/>
    </source>
</evidence>
<accession>A0A063XIV6</accession>
<dbReference type="SMR" id="A0A063XIV6"/>
<dbReference type="InterPro" id="IPR025418">
    <property type="entry name" value="YrhC-like"/>
</dbReference>
<reference evidence="4" key="3">
    <citation type="submission" date="2023-05" db="EMBL/GenBank/DDBJ databases">
        <title>Complete genome sequence of Bacillus subtilis SRCM117797 isolated from Soybean paste.</title>
        <authorList>
            <person name="Abraha H.B."/>
            <person name="Kim K.-P."/>
            <person name="Ryu M.-S."/>
            <person name="Jeong D.-Y."/>
        </authorList>
    </citation>
    <scope>NUCLEOTIDE SEQUENCE</scope>
    <source>
        <strain evidence="4">SRCM117797</strain>
    </source>
</reference>
<dbReference type="EMBL" id="LJZV01000026">
    <property type="protein sequence ID" value="KZD88582.1"/>
    <property type="molecule type" value="Genomic_DNA"/>
</dbReference>